<feature type="active site" description="Proton donor/acceptor" evidence="4 5">
    <location>
        <position position="109"/>
    </location>
</feature>
<evidence type="ECO:0000256" key="1">
    <source>
        <dbReference type="ARBA" id="ARBA00006717"/>
    </source>
</evidence>
<accession>A0A1G2HTF1</accession>
<feature type="binding site" evidence="4 6">
    <location>
        <begin position="109"/>
        <end position="112"/>
    </location>
    <ligand>
        <name>substrate</name>
    </ligand>
</feature>
<dbReference type="Proteomes" id="UP000178774">
    <property type="component" value="Unassembled WGS sequence"/>
</dbReference>
<feature type="binding site" evidence="4 6">
    <location>
        <begin position="136"/>
        <end position="137"/>
    </location>
    <ligand>
        <name>substrate</name>
    </ligand>
</feature>
<dbReference type="Gene3D" id="3.40.50.1240">
    <property type="entry name" value="Phosphoglycerate mutase-like"/>
    <property type="match status" value="1"/>
</dbReference>
<feature type="binding site" evidence="6">
    <location>
        <begin position="8"/>
        <end position="15"/>
    </location>
    <ligand>
        <name>substrate</name>
    </ligand>
</feature>
<keyword evidence="4" id="KW-0312">Gluconeogenesis</keyword>
<dbReference type="Pfam" id="PF00300">
    <property type="entry name" value="His_Phos_1"/>
    <property type="match status" value="2"/>
</dbReference>
<comment type="similarity">
    <text evidence="1 4">Belongs to the phosphoglycerate mutase family. BPG-dependent PGAM subfamily.</text>
</comment>
<feature type="active site" description="Tele-phosphohistidine intermediate" evidence="4 5">
    <location>
        <position position="9"/>
    </location>
</feature>
<comment type="catalytic activity">
    <reaction evidence="4">
        <text>(2R)-2-phosphoglycerate = (2R)-3-phosphoglycerate</text>
        <dbReference type="Rhea" id="RHEA:15901"/>
        <dbReference type="ChEBI" id="CHEBI:58272"/>
        <dbReference type="ChEBI" id="CHEBI:58289"/>
        <dbReference type="EC" id="5.4.2.11"/>
    </reaction>
</comment>
<dbReference type="EC" id="5.4.2.11" evidence="4"/>
<dbReference type="InterPro" id="IPR005952">
    <property type="entry name" value="Phosphogly_mut1"/>
</dbReference>
<proteinExistence type="inferred from homology"/>
<dbReference type="InterPro" id="IPR013078">
    <property type="entry name" value="His_Pase_superF_clade-1"/>
</dbReference>
<evidence type="ECO:0000313" key="8">
    <source>
        <dbReference type="Proteomes" id="UP000178774"/>
    </source>
</evidence>
<gene>
    <name evidence="4" type="primary">gpmA</name>
    <name evidence="7" type="ORF">A2822_00970</name>
</gene>
<evidence type="ECO:0000256" key="6">
    <source>
        <dbReference type="PIRSR" id="PIRSR613078-2"/>
    </source>
</evidence>
<feature type="binding site" evidence="4 6">
    <location>
        <position position="120"/>
    </location>
    <ligand>
        <name>substrate</name>
    </ligand>
</feature>
<dbReference type="PANTHER" id="PTHR11931">
    <property type="entry name" value="PHOSPHOGLYCERATE MUTASE"/>
    <property type="match status" value="1"/>
</dbReference>
<comment type="caution">
    <text evidence="4">Lacks conserved residue(s) required for the propagation of feature annotation.</text>
</comment>
<protein>
    <recommendedName>
        <fullName evidence="4">2,3-bisphosphoglycerate-dependent phosphoglycerate mutase</fullName>
        <shortName evidence="4">BPG-dependent PGAM</shortName>
        <shortName evidence="4">PGAM</shortName>
        <shortName evidence="4">Phosphoglyceromutase</shortName>
        <shortName evidence="4">dPGM</shortName>
        <ecNumber evidence="4">5.4.2.11</ecNumber>
    </recommendedName>
</protein>
<keyword evidence="2 4" id="KW-0324">Glycolysis</keyword>
<comment type="caution">
    <text evidence="7">The sequence shown here is derived from an EMBL/GenBank/DDBJ whole genome shotgun (WGS) entry which is preliminary data.</text>
</comment>
<name>A0A1G2HTF1_9BACT</name>
<dbReference type="UniPathway" id="UPA00109">
    <property type="reaction ID" value="UER00186"/>
</dbReference>
<dbReference type="EMBL" id="MHOP01000013">
    <property type="protein sequence ID" value="OGZ65812.1"/>
    <property type="molecule type" value="Genomic_DNA"/>
</dbReference>
<dbReference type="GO" id="GO:0004619">
    <property type="term" value="F:phosphoglycerate mutase activity"/>
    <property type="evidence" value="ECO:0007669"/>
    <property type="project" value="UniProtKB-UniRule"/>
</dbReference>
<dbReference type="GO" id="GO:0006094">
    <property type="term" value="P:gluconeogenesis"/>
    <property type="evidence" value="ECO:0007669"/>
    <property type="project" value="UniProtKB-UniRule"/>
</dbReference>
<dbReference type="SMART" id="SM00855">
    <property type="entry name" value="PGAM"/>
    <property type="match status" value="1"/>
</dbReference>
<comment type="function">
    <text evidence="4">Catalyzes the interconversion of 2-phosphoglycerate and 3-phosphoglycerate.</text>
</comment>
<organism evidence="7 8">
    <name type="scientific">Candidatus Staskawiczbacteria bacterium RIFCSPHIGHO2_01_FULL_41_41</name>
    <dbReference type="NCBI Taxonomy" id="1802203"/>
    <lineage>
        <taxon>Bacteria</taxon>
        <taxon>Candidatus Staskawicziibacteriota</taxon>
    </lineage>
</organism>
<reference evidence="7 8" key="1">
    <citation type="journal article" date="2016" name="Nat. Commun.">
        <title>Thousands of microbial genomes shed light on interconnected biogeochemical processes in an aquifer system.</title>
        <authorList>
            <person name="Anantharaman K."/>
            <person name="Brown C.T."/>
            <person name="Hug L.A."/>
            <person name="Sharon I."/>
            <person name="Castelle C.J."/>
            <person name="Probst A.J."/>
            <person name="Thomas B.C."/>
            <person name="Singh A."/>
            <person name="Wilkins M.J."/>
            <person name="Karaoz U."/>
            <person name="Brodie E.L."/>
            <person name="Williams K.H."/>
            <person name="Hubbard S.S."/>
            <person name="Banfield J.F."/>
        </authorList>
    </citation>
    <scope>NUCLEOTIDE SEQUENCE [LARGE SCALE GENOMIC DNA]</scope>
</reference>
<dbReference type="SUPFAM" id="SSF53254">
    <property type="entry name" value="Phosphoglycerate mutase-like"/>
    <property type="match status" value="1"/>
</dbReference>
<dbReference type="CDD" id="cd07067">
    <property type="entry name" value="HP_PGM_like"/>
    <property type="match status" value="1"/>
</dbReference>
<evidence type="ECO:0000256" key="2">
    <source>
        <dbReference type="ARBA" id="ARBA00023152"/>
    </source>
</evidence>
<keyword evidence="3 4" id="KW-0413">Isomerase</keyword>
<comment type="pathway">
    <text evidence="4">Carbohydrate degradation; glycolysis; pyruvate from D-glyceraldehyde 3-phosphate: step 3/5.</text>
</comment>
<dbReference type="AlphaFoldDB" id="A0A1G2HTF1"/>
<evidence type="ECO:0000256" key="5">
    <source>
        <dbReference type="PIRSR" id="PIRSR613078-1"/>
    </source>
</evidence>
<evidence type="ECO:0000256" key="3">
    <source>
        <dbReference type="ARBA" id="ARBA00023235"/>
    </source>
</evidence>
<dbReference type="PIRSF" id="PIRSF000709">
    <property type="entry name" value="6PFK_2-Ptase"/>
    <property type="match status" value="1"/>
</dbReference>
<dbReference type="InterPro" id="IPR029033">
    <property type="entry name" value="His_PPase_superfam"/>
</dbReference>
<evidence type="ECO:0000313" key="7">
    <source>
        <dbReference type="EMBL" id="OGZ65812.1"/>
    </source>
</evidence>
<evidence type="ECO:0000256" key="4">
    <source>
        <dbReference type="HAMAP-Rule" id="MF_01039"/>
    </source>
</evidence>
<dbReference type="GO" id="GO:0006096">
    <property type="term" value="P:glycolytic process"/>
    <property type="evidence" value="ECO:0007669"/>
    <property type="project" value="UniProtKB-UniRule"/>
</dbReference>
<sequence>MAKLFLLRHLKSQWNKDDRFAGWVDNPLSDEGRAQAAGIADQLRGQQIDVAYCNALIRCTETVLRVYEKIDGKYPLFLHIDGGNMQEWGNYTGNGMGEVPFYVSEKLNERYYGSVQGLNKAQCKKEYGEDVVQQWRRAYKVAPPEGESGEDTFNRVLPFYQQYIEKDLKAGKNVLVVASHNSLRAIAKHIENISDDDVANLELPFGALVEYEFDPSTGSGQAGKFTKLQ</sequence>
<feature type="binding site" evidence="4 6">
    <location>
        <position position="58"/>
    </location>
    <ligand>
        <name>substrate</name>
    </ligand>
</feature>
<dbReference type="HAMAP" id="MF_01039">
    <property type="entry name" value="PGAM_GpmA"/>
    <property type="match status" value="1"/>
</dbReference>